<dbReference type="OrthoDB" id="5881174at2"/>
<dbReference type="Pfam" id="PF21527">
    <property type="entry name" value="Stv"/>
    <property type="match status" value="1"/>
</dbReference>
<evidence type="ECO:0000259" key="1">
    <source>
        <dbReference type="Pfam" id="PF21527"/>
    </source>
</evidence>
<dbReference type="EMBL" id="VFIP01000022">
    <property type="protein sequence ID" value="TWR92016.1"/>
    <property type="molecule type" value="Genomic_DNA"/>
</dbReference>
<comment type="caution">
    <text evidence="2">The sequence shown here is derived from an EMBL/GenBank/DDBJ whole genome shotgun (WGS) entry which is preliminary data.</text>
</comment>
<dbReference type="RefSeq" id="WP_146426389.1">
    <property type="nucleotide sequence ID" value="NZ_VFIP01000022.1"/>
</dbReference>
<evidence type="ECO:0000313" key="3">
    <source>
        <dbReference type="Proteomes" id="UP000317901"/>
    </source>
</evidence>
<gene>
    <name evidence="2" type="ORF">FJD37_12975</name>
</gene>
<accession>A0A5C5PWK4</accession>
<dbReference type="AlphaFoldDB" id="A0A5C5PWK4"/>
<evidence type="ECO:0000313" key="2">
    <source>
        <dbReference type="EMBL" id="TWR92016.1"/>
    </source>
</evidence>
<name>A0A5C5PWK4_9PSED</name>
<dbReference type="InterPro" id="IPR049002">
    <property type="entry name" value="Stv"/>
</dbReference>
<protein>
    <recommendedName>
        <fullName evidence="1">Putative adhesin Stv domain-containing protein</fullName>
    </recommendedName>
</protein>
<organism evidence="2 3">
    <name type="scientific">Pseudomonas saxonica</name>
    <dbReference type="NCBI Taxonomy" id="2600598"/>
    <lineage>
        <taxon>Bacteria</taxon>
        <taxon>Pseudomonadati</taxon>
        <taxon>Pseudomonadota</taxon>
        <taxon>Gammaproteobacteria</taxon>
        <taxon>Pseudomonadales</taxon>
        <taxon>Pseudomonadaceae</taxon>
        <taxon>Pseudomonas</taxon>
    </lineage>
</organism>
<reference evidence="2 3" key="1">
    <citation type="submission" date="2019-06" db="EMBL/GenBank/DDBJ databases">
        <title>Pseudomonas bimorpha sp. nov. isolated from bovine raw milk and skim milk concentrate.</title>
        <authorList>
            <person name="Hofmann K."/>
            <person name="Huptas C."/>
            <person name="Doll E."/>
            <person name="Scherer S."/>
            <person name="Wenning M."/>
        </authorList>
    </citation>
    <scope>NUCLEOTIDE SEQUENCE [LARGE SCALE GENOMIC DNA]</scope>
    <source>
        <strain evidence="2 3">DSM 108990</strain>
    </source>
</reference>
<proteinExistence type="predicted"/>
<sequence>MPYHSIEKHEQPGRRAAAPSQRPYLWGAVPLVNNLGLYAYRSASGLNYDKSVTLDYQKFTIKQFELHSPSASKELIIQAHGALRSPVHKVWNSSHVLNFYTPQETDLIARPNDFFRFQARKITVPPVEVIEVGEESRDYNLGYSDAFESGVSSFFHQSQALNPKPPIESLADLDALNFHDVLTIKSGKSVTLSEVLKQLPGYSKVHCFFCRSRHSGKREYAPFSEIQKRE</sequence>
<feature type="domain" description="Putative adhesin Stv" evidence="1">
    <location>
        <begin position="74"/>
        <end position="212"/>
    </location>
</feature>
<dbReference type="Proteomes" id="UP000317901">
    <property type="component" value="Unassembled WGS sequence"/>
</dbReference>